<dbReference type="InterPro" id="IPR041667">
    <property type="entry name" value="Cupin_8"/>
</dbReference>
<sequence>MREVPSIPRDSDFRALIKDSIPFKISGYTSDDLGLCLEEWKPERLSSILSERRVSVHVSSDPNLNFVAKNFKYEYMTFSDLFYRIRESQKCLNGDREYLYYRSLGERPRKDPSNLSSVHPYLEETFKLPAEISRILDDSSSSIHSTVFRISQPGVELWTHYDALDNFLVQIHGSKLVILFPPSTLHKLSITDTSSPYRNICKLDMDSANSELLSAYKLAYKTVLNPGDVLFIPAAWSHGVHSLFPEDDSEEIKTCISVNLFFSDGQVEYATKNVYGNEDPAPMKRACDLLQKDFLNLSLQLPVHLQKAFWSKVASISLNYLNNL</sequence>
<dbReference type="Gene3D" id="2.60.120.650">
    <property type="entry name" value="Cupin"/>
    <property type="match status" value="1"/>
</dbReference>
<dbReference type="PANTHER" id="PTHR12461">
    <property type="entry name" value="HYPOXIA-INDUCIBLE FACTOR 1 ALPHA INHIBITOR-RELATED"/>
    <property type="match status" value="1"/>
</dbReference>
<evidence type="ECO:0000259" key="1">
    <source>
        <dbReference type="PROSITE" id="PS51184"/>
    </source>
</evidence>
<feature type="domain" description="JmjC" evidence="1">
    <location>
        <begin position="117"/>
        <end position="279"/>
    </location>
</feature>
<gene>
    <name evidence="2" type="ORF">TAT_000169400</name>
    <name evidence="3" type="ORF">TAV_000169600</name>
</gene>
<reference evidence="3" key="1">
    <citation type="submission" date="2018-07" db="EMBL/GenBank/DDBJ databases">
        <authorList>
            <person name="Quirk P.G."/>
            <person name="Krulwich T.A."/>
        </authorList>
    </citation>
    <scope>NUCLEOTIDE SEQUENCE</scope>
    <source>
        <strain evidence="3">Anand</strain>
    </source>
</reference>
<evidence type="ECO:0000313" key="3">
    <source>
        <dbReference type="EMBL" id="SVP91608.1"/>
    </source>
</evidence>
<dbReference type="InterPro" id="IPR003347">
    <property type="entry name" value="JmjC_dom"/>
</dbReference>
<dbReference type="PROSITE" id="PS51184">
    <property type="entry name" value="JMJC"/>
    <property type="match status" value="1"/>
</dbReference>
<dbReference type="AlphaFoldDB" id="A0A3B0NB81"/>
<dbReference type="Pfam" id="PF13621">
    <property type="entry name" value="Cupin_8"/>
    <property type="match status" value="1"/>
</dbReference>
<accession>A0A3B0NB81</accession>
<proteinExistence type="predicted"/>
<dbReference type="SUPFAM" id="SSF51197">
    <property type="entry name" value="Clavaminate synthase-like"/>
    <property type="match status" value="1"/>
</dbReference>
<dbReference type="EMBL" id="UIVT01000002">
    <property type="protein sequence ID" value="SVP90989.1"/>
    <property type="molecule type" value="Genomic_DNA"/>
</dbReference>
<dbReference type="EMBL" id="UIVS01000002">
    <property type="protein sequence ID" value="SVP91608.1"/>
    <property type="molecule type" value="Genomic_DNA"/>
</dbReference>
<dbReference type="VEuPathDB" id="PiroplasmaDB:TA13355"/>
<protein>
    <submittedName>
        <fullName evidence="3">Cupin-like domain/Cupin superfamily protein, putative</fullName>
    </submittedName>
</protein>
<dbReference type="PANTHER" id="PTHR12461:SF105">
    <property type="entry name" value="HYPOXIA-INDUCIBLE FACTOR 1-ALPHA INHIBITOR"/>
    <property type="match status" value="1"/>
</dbReference>
<organism evidence="3">
    <name type="scientific">Theileria annulata</name>
    <dbReference type="NCBI Taxonomy" id="5874"/>
    <lineage>
        <taxon>Eukaryota</taxon>
        <taxon>Sar</taxon>
        <taxon>Alveolata</taxon>
        <taxon>Apicomplexa</taxon>
        <taxon>Aconoidasida</taxon>
        <taxon>Piroplasmida</taxon>
        <taxon>Theileriidae</taxon>
        <taxon>Theileria</taxon>
    </lineage>
</organism>
<evidence type="ECO:0000313" key="2">
    <source>
        <dbReference type="EMBL" id="SVP90989.1"/>
    </source>
</evidence>
<name>A0A3B0NB81_THEAN</name>